<proteinExistence type="predicted"/>
<dbReference type="SUPFAM" id="SSF56672">
    <property type="entry name" value="DNA/RNA polymerases"/>
    <property type="match status" value="1"/>
</dbReference>
<keyword evidence="3" id="KW-1185">Reference proteome</keyword>
<feature type="domain" description="Reverse transcriptase/retrotransposon-derived protein RNase H-like" evidence="1">
    <location>
        <begin position="2"/>
        <end position="81"/>
    </location>
</feature>
<dbReference type="PANTHER" id="PTHR34072">
    <property type="entry name" value="ENZYMATIC POLYPROTEIN-RELATED"/>
    <property type="match status" value="1"/>
</dbReference>
<accession>A0A392UG48</accession>
<evidence type="ECO:0000259" key="1">
    <source>
        <dbReference type="Pfam" id="PF17919"/>
    </source>
</evidence>
<dbReference type="AlphaFoldDB" id="A0A392UG48"/>
<name>A0A392UG48_9FABA</name>
<feature type="non-terminal residue" evidence="2">
    <location>
        <position position="81"/>
    </location>
</feature>
<evidence type="ECO:0000313" key="2">
    <source>
        <dbReference type="EMBL" id="MCI70715.1"/>
    </source>
</evidence>
<dbReference type="Proteomes" id="UP000265520">
    <property type="component" value="Unassembled WGS sequence"/>
</dbReference>
<dbReference type="Pfam" id="PF17919">
    <property type="entry name" value="RT_RNaseH_2"/>
    <property type="match status" value="1"/>
</dbReference>
<reference evidence="2 3" key="1">
    <citation type="journal article" date="2018" name="Front. Plant Sci.">
        <title>Red Clover (Trifolium pratense) and Zigzag Clover (T. medium) - A Picture of Genomic Similarities and Differences.</title>
        <authorList>
            <person name="Dluhosova J."/>
            <person name="Istvanek J."/>
            <person name="Nedelnik J."/>
            <person name="Repkova J."/>
        </authorList>
    </citation>
    <scope>NUCLEOTIDE SEQUENCE [LARGE SCALE GENOMIC DNA]</scope>
    <source>
        <strain evidence="3">cv. 10/8</strain>
        <tissue evidence="2">Leaf</tissue>
    </source>
</reference>
<organism evidence="2 3">
    <name type="scientific">Trifolium medium</name>
    <dbReference type="NCBI Taxonomy" id="97028"/>
    <lineage>
        <taxon>Eukaryota</taxon>
        <taxon>Viridiplantae</taxon>
        <taxon>Streptophyta</taxon>
        <taxon>Embryophyta</taxon>
        <taxon>Tracheophyta</taxon>
        <taxon>Spermatophyta</taxon>
        <taxon>Magnoliopsida</taxon>
        <taxon>eudicotyledons</taxon>
        <taxon>Gunneridae</taxon>
        <taxon>Pentapetalae</taxon>
        <taxon>rosids</taxon>
        <taxon>fabids</taxon>
        <taxon>Fabales</taxon>
        <taxon>Fabaceae</taxon>
        <taxon>Papilionoideae</taxon>
        <taxon>50 kb inversion clade</taxon>
        <taxon>NPAAA clade</taxon>
        <taxon>Hologalegina</taxon>
        <taxon>IRL clade</taxon>
        <taxon>Trifolieae</taxon>
        <taxon>Trifolium</taxon>
    </lineage>
</organism>
<dbReference type="EMBL" id="LXQA010781452">
    <property type="protein sequence ID" value="MCI70715.1"/>
    <property type="molecule type" value="Genomic_DNA"/>
</dbReference>
<dbReference type="InterPro" id="IPR043502">
    <property type="entry name" value="DNA/RNA_pol_sf"/>
</dbReference>
<protein>
    <recommendedName>
        <fullName evidence="1">Reverse transcriptase/retrotransposon-derived protein RNase H-like domain-containing protein</fullName>
    </recommendedName>
</protein>
<dbReference type="InterPro" id="IPR041577">
    <property type="entry name" value="RT_RNaseH_2"/>
</dbReference>
<dbReference type="PANTHER" id="PTHR34072:SF50">
    <property type="entry name" value="NUCLEOTIDYLTRANSFERASE, RIBONUCLEASE H"/>
    <property type="match status" value="1"/>
</dbReference>
<feature type="non-terminal residue" evidence="2">
    <location>
        <position position="1"/>
    </location>
</feature>
<comment type="caution">
    <text evidence="2">The sequence shown here is derived from an EMBL/GenBank/DDBJ whole genome shotgun (WGS) entry which is preliminary data.</text>
</comment>
<dbReference type="Gene3D" id="3.10.20.370">
    <property type="match status" value="1"/>
</dbReference>
<evidence type="ECO:0000313" key="3">
    <source>
        <dbReference type="Proteomes" id="UP000265520"/>
    </source>
</evidence>
<sequence length="81" mass="8781">ATDAFLALQHAITVAPVLALPNFSKPFILETDASGTGIGAILSQDKHPIAYFSKKLNPAMQNKSAYVRELYAVTEAMAKFR</sequence>